<comment type="subcellular location">
    <subcellularLocation>
        <location evidence="1">Cell membrane</location>
        <topology evidence="1">Multi-pass membrane protein</topology>
    </subcellularLocation>
</comment>
<dbReference type="PROSITE" id="PS50850">
    <property type="entry name" value="MFS"/>
    <property type="match status" value="1"/>
</dbReference>
<sequence length="522" mass="54313">MSQPASSPPVMGNDKRWRAYWVCVAVAAITIMDLTKVNVALPSIEEALGASSTELQLLVSGFVLTFGLTLVPAGRLGDQGSRKAMFLIGLSLFTLTSLLCALAPTSGVLLVGRLLQGVAAGIQMPQVLGLIQQLFQGAERGAAFGLFGATIGISTAFGPTLGGLAIAIGGPVDGWRGIFWMNVPLALAAIAFAARLLPGRPKDAGERPRISLDPVGVLLFGAVVISLMWPFLFTTGSPDDDPARWWTLVAFVVAVVAFLWWERRYAASGRAPLVPLGLFSLRSYRNGTLLAVAYFAAMPSAFLLTNLFLQQGLGLEPVFAGMVTIGFALSSAVTSWLGGRLVNRVGRPLVVGGLLLLLLGFGILVLVAIGTPPELTPWIMAAVMLIGGAGGGFVIAPNQVLALSEVPVVQGGLAGSVGQLGQRIGTAIGTAVALSLFYATIYRAPAAEARIDVFHEAYALGMGAVVALLLVALAVGLVDLRQRRDGSVPPPDAAAEARTAAAPTVDPAGGRTPTRRARVRRP</sequence>
<feature type="transmembrane region" description="Helical" evidence="6">
    <location>
        <begin position="349"/>
        <end position="369"/>
    </location>
</feature>
<feature type="transmembrane region" description="Helical" evidence="6">
    <location>
        <begin position="424"/>
        <end position="445"/>
    </location>
</feature>
<evidence type="ECO:0000256" key="5">
    <source>
        <dbReference type="SAM" id="MobiDB-lite"/>
    </source>
</evidence>
<feature type="transmembrane region" description="Helical" evidence="6">
    <location>
        <begin position="315"/>
        <end position="337"/>
    </location>
</feature>
<feature type="transmembrane region" description="Helical" evidence="6">
    <location>
        <begin position="55"/>
        <end position="73"/>
    </location>
</feature>
<name>A0ABU1FM40_9MICO</name>
<dbReference type="RefSeq" id="WP_310520843.1">
    <property type="nucleotide sequence ID" value="NZ_BAABBS010000001.1"/>
</dbReference>
<evidence type="ECO:0000313" key="9">
    <source>
        <dbReference type="Proteomes" id="UP001260072"/>
    </source>
</evidence>
<feature type="transmembrane region" description="Helical" evidence="6">
    <location>
        <begin position="85"/>
        <end position="104"/>
    </location>
</feature>
<reference evidence="9" key="1">
    <citation type="submission" date="2023-07" db="EMBL/GenBank/DDBJ databases">
        <title>Description of three actinobacteria isolated from air of manufacturing shop in a pharmaceutical factory.</title>
        <authorList>
            <person name="Zhang D.-F."/>
        </authorList>
    </citation>
    <scope>NUCLEOTIDE SEQUENCE [LARGE SCALE GENOMIC DNA]</scope>
    <source>
        <strain evidence="9">CCTCC AB 2011122</strain>
    </source>
</reference>
<dbReference type="InterPro" id="IPR036259">
    <property type="entry name" value="MFS_trans_sf"/>
</dbReference>
<dbReference type="CDD" id="cd17321">
    <property type="entry name" value="MFS_MMR_MDR_like"/>
    <property type="match status" value="1"/>
</dbReference>
<keyword evidence="3 6" id="KW-1133">Transmembrane helix</keyword>
<dbReference type="SUPFAM" id="SSF103473">
    <property type="entry name" value="MFS general substrate transporter"/>
    <property type="match status" value="1"/>
</dbReference>
<evidence type="ECO:0000256" key="4">
    <source>
        <dbReference type="ARBA" id="ARBA00023136"/>
    </source>
</evidence>
<evidence type="ECO:0000313" key="8">
    <source>
        <dbReference type="EMBL" id="MDR5692355.1"/>
    </source>
</evidence>
<dbReference type="Gene3D" id="1.20.1720.10">
    <property type="entry name" value="Multidrug resistance protein D"/>
    <property type="match status" value="1"/>
</dbReference>
<feature type="domain" description="Major facilitator superfamily (MFS) profile" evidence="7">
    <location>
        <begin position="19"/>
        <end position="482"/>
    </location>
</feature>
<dbReference type="InterPro" id="IPR011701">
    <property type="entry name" value="MFS"/>
</dbReference>
<dbReference type="PROSITE" id="PS00217">
    <property type="entry name" value="SUGAR_TRANSPORT_2"/>
    <property type="match status" value="1"/>
</dbReference>
<keyword evidence="4 6" id="KW-0472">Membrane</keyword>
<keyword evidence="9" id="KW-1185">Reference proteome</keyword>
<feature type="transmembrane region" description="Helical" evidence="6">
    <location>
        <begin position="110"/>
        <end position="131"/>
    </location>
</feature>
<feature type="transmembrane region" description="Helical" evidence="6">
    <location>
        <begin position="289"/>
        <end position="309"/>
    </location>
</feature>
<feature type="transmembrane region" description="Helical" evidence="6">
    <location>
        <begin position="375"/>
        <end position="396"/>
    </location>
</feature>
<protein>
    <submittedName>
        <fullName evidence="8">MFS transporter</fullName>
    </submittedName>
</protein>
<feature type="transmembrane region" description="Helical" evidence="6">
    <location>
        <begin position="210"/>
        <end position="231"/>
    </location>
</feature>
<feature type="transmembrane region" description="Helical" evidence="6">
    <location>
        <begin position="178"/>
        <end position="198"/>
    </location>
</feature>
<dbReference type="Gene3D" id="1.20.1250.20">
    <property type="entry name" value="MFS general substrate transporter like domains"/>
    <property type="match status" value="1"/>
</dbReference>
<keyword evidence="2 6" id="KW-0812">Transmembrane</keyword>
<evidence type="ECO:0000256" key="6">
    <source>
        <dbReference type="SAM" id="Phobius"/>
    </source>
</evidence>
<feature type="region of interest" description="Disordered" evidence="5">
    <location>
        <begin position="486"/>
        <end position="522"/>
    </location>
</feature>
<evidence type="ECO:0000256" key="2">
    <source>
        <dbReference type="ARBA" id="ARBA00022692"/>
    </source>
</evidence>
<gene>
    <name evidence="8" type="ORF">RH861_09815</name>
</gene>
<feature type="compositionally biased region" description="Basic residues" evidence="5">
    <location>
        <begin position="513"/>
        <end position="522"/>
    </location>
</feature>
<feature type="transmembrane region" description="Helical" evidence="6">
    <location>
        <begin position="143"/>
        <end position="166"/>
    </location>
</feature>
<dbReference type="PRINTS" id="PR01036">
    <property type="entry name" value="TCRTETB"/>
</dbReference>
<dbReference type="Pfam" id="PF07690">
    <property type="entry name" value="MFS_1"/>
    <property type="match status" value="1"/>
</dbReference>
<dbReference type="PANTHER" id="PTHR42718:SF39">
    <property type="entry name" value="ACTINORHODIN TRANSPORTER-RELATED"/>
    <property type="match status" value="1"/>
</dbReference>
<dbReference type="PANTHER" id="PTHR42718">
    <property type="entry name" value="MAJOR FACILITATOR SUPERFAMILY MULTIDRUG TRANSPORTER MFSC"/>
    <property type="match status" value="1"/>
</dbReference>
<feature type="transmembrane region" description="Helical" evidence="6">
    <location>
        <begin position="17"/>
        <end position="35"/>
    </location>
</feature>
<feature type="compositionally biased region" description="Low complexity" evidence="5">
    <location>
        <begin position="493"/>
        <end position="512"/>
    </location>
</feature>
<dbReference type="Proteomes" id="UP001260072">
    <property type="component" value="Unassembled WGS sequence"/>
</dbReference>
<accession>A0ABU1FM40</accession>
<dbReference type="InterPro" id="IPR005829">
    <property type="entry name" value="Sugar_transporter_CS"/>
</dbReference>
<comment type="caution">
    <text evidence="8">The sequence shown here is derived from an EMBL/GenBank/DDBJ whole genome shotgun (WGS) entry which is preliminary data.</text>
</comment>
<dbReference type="EMBL" id="JAVKGS010000003">
    <property type="protein sequence ID" value="MDR5692355.1"/>
    <property type="molecule type" value="Genomic_DNA"/>
</dbReference>
<evidence type="ECO:0000256" key="3">
    <source>
        <dbReference type="ARBA" id="ARBA00022989"/>
    </source>
</evidence>
<feature type="transmembrane region" description="Helical" evidence="6">
    <location>
        <begin position="457"/>
        <end position="478"/>
    </location>
</feature>
<organism evidence="8 9">
    <name type="scientific">Agromyces indicus</name>
    <dbReference type="NCBI Taxonomy" id="758919"/>
    <lineage>
        <taxon>Bacteria</taxon>
        <taxon>Bacillati</taxon>
        <taxon>Actinomycetota</taxon>
        <taxon>Actinomycetes</taxon>
        <taxon>Micrococcales</taxon>
        <taxon>Microbacteriaceae</taxon>
        <taxon>Agromyces</taxon>
    </lineage>
</organism>
<evidence type="ECO:0000259" key="7">
    <source>
        <dbReference type="PROSITE" id="PS50850"/>
    </source>
</evidence>
<feature type="transmembrane region" description="Helical" evidence="6">
    <location>
        <begin position="243"/>
        <end position="261"/>
    </location>
</feature>
<evidence type="ECO:0000256" key="1">
    <source>
        <dbReference type="ARBA" id="ARBA00004651"/>
    </source>
</evidence>
<dbReference type="InterPro" id="IPR020846">
    <property type="entry name" value="MFS_dom"/>
</dbReference>
<proteinExistence type="predicted"/>